<feature type="domain" description="GIY-YIG" evidence="1">
    <location>
        <begin position="266"/>
        <end position="354"/>
    </location>
</feature>
<dbReference type="CDD" id="cd10442">
    <property type="entry name" value="GIY-YIG_PLEs"/>
    <property type="match status" value="1"/>
</dbReference>
<gene>
    <name evidence="2" type="ORF">ALC57_18504</name>
</gene>
<proteinExistence type="predicted"/>
<dbReference type="PANTHER" id="PTHR21301">
    <property type="entry name" value="REVERSE TRANSCRIPTASE"/>
    <property type="match status" value="1"/>
</dbReference>
<accession>A0A151IRS1</accession>
<dbReference type="PROSITE" id="PS50164">
    <property type="entry name" value="GIY_YIG"/>
    <property type="match status" value="1"/>
</dbReference>
<dbReference type="InterPro" id="IPR058912">
    <property type="entry name" value="HTH_animal"/>
</dbReference>
<evidence type="ECO:0000313" key="3">
    <source>
        <dbReference type="Proteomes" id="UP000078492"/>
    </source>
</evidence>
<dbReference type="Proteomes" id="UP000078492">
    <property type="component" value="Unassembled WGS sequence"/>
</dbReference>
<dbReference type="Pfam" id="PF26215">
    <property type="entry name" value="HTH_animal"/>
    <property type="match status" value="1"/>
</dbReference>
<organism evidence="2 3">
    <name type="scientific">Trachymyrmex cornetzi</name>
    <dbReference type="NCBI Taxonomy" id="471704"/>
    <lineage>
        <taxon>Eukaryota</taxon>
        <taxon>Metazoa</taxon>
        <taxon>Ecdysozoa</taxon>
        <taxon>Arthropoda</taxon>
        <taxon>Hexapoda</taxon>
        <taxon>Insecta</taxon>
        <taxon>Pterygota</taxon>
        <taxon>Neoptera</taxon>
        <taxon>Endopterygota</taxon>
        <taxon>Hymenoptera</taxon>
        <taxon>Apocrita</taxon>
        <taxon>Aculeata</taxon>
        <taxon>Formicoidea</taxon>
        <taxon>Formicidae</taxon>
        <taxon>Myrmicinae</taxon>
        <taxon>Trachymyrmex</taxon>
    </lineage>
</organism>
<keyword evidence="3" id="KW-1185">Reference proteome</keyword>
<dbReference type="PANTHER" id="PTHR21301:SF10">
    <property type="entry name" value="REVERSE TRANSCRIPTASE DOMAIN-CONTAINING PROTEIN"/>
    <property type="match status" value="1"/>
</dbReference>
<dbReference type="InterPro" id="IPR035901">
    <property type="entry name" value="GIY-YIG_endonuc_sf"/>
</dbReference>
<dbReference type="InterPro" id="IPR000305">
    <property type="entry name" value="GIY-YIG_endonuc"/>
</dbReference>
<evidence type="ECO:0000259" key="1">
    <source>
        <dbReference type="PROSITE" id="PS50164"/>
    </source>
</evidence>
<reference evidence="2 3" key="1">
    <citation type="submission" date="2015-09" db="EMBL/GenBank/DDBJ databases">
        <title>Trachymyrmex cornetzi WGS genome.</title>
        <authorList>
            <person name="Nygaard S."/>
            <person name="Hu H."/>
            <person name="Boomsma J."/>
            <person name="Zhang G."/>
        </authorList>
    </citation>
    <scope>NUCLEOTIDE SEQUENCE [LARGE SCALE GENOMIC DNA]</scope>
    <source>
        <strain evidence="2">Tcor2-1</strain>
        <tissue evidence="2">Whole body</tissue>
    </source>
</reference>
<evidence type="ECO:0000313" key="2">
    <source>
        <dbReference type="EMBL" id="KYN09399.1"/>
    </source>
</evidence>
<dbReference type="Gene3D" id="3.40.1440.10">
    <property type="entry name" value="GIY-YIG endonuclease"/>
    <property type="match status" value="1"/>
</dbReference>
<protein>
    <recommendedName>
        <fullName evidence="1">GIY-YIG domain-containing protein</fullName>
    </recommendedName>
</protein>
<dbReference type="EMBL" id="KQ981113">
    <property type="protein sequence ID" value="KYN09399.1"/>
    <property type="molecule type" value="Genomic_DNA"/>
</dbReference>
<sequence>MEELTSALKFEKSRIICLPFISAPPSNFNTIYTALLLAHENACKLNISRICSISFETSEQHKVDIHNDGSNSRVRRDNDDMEKVKEWLKTHPPFNDSDKLISLSSGIIADSKPTLIHNWYHKPTFSGRYLNFFSRHPLCQKVVGLIDRVLLLSHPSYHQENFELIIKILLNNGYPLKLIFSEIKNRLSKKFKQWNDLKITTTDNTIVNNVDTNNHSYFTIPFIPFLSEKIKKFFKKDTLIRMAYKGINNLKGFIKSHKDFRSKLSHTDVVYKIECQDCDASYVGQTGRCLKTRINEHRNHINWNTTQRSVITEHRISHQHEFDWENIKILDKERVLNKRLISEMIHIKQQRQNLNLQNDMYTLNPLYSELLAES</sequence>
<dbReference type="AlphaFoldDB" id="A0A151IRS1"/>
<name>A0A151IRS1_9HYME</name>